<dbReference type="InterPro" id="IPR005845">
    <property type="entry name" value="A-D-PHexomutase_a/b/a-II"/>
</dbReference>
<dbReference type="InterPro" id="IPR005841">
    <property type="entry name" value="Alpha-D-phosphohexomutase_SF"/>
</dbReference>
<dbReference type="PANTHER" id="PTHR43771">
    <property type="entry name" value="PHOSPHOMANNOMUTASE"/>
    <property type="match status" value="1"/>
</dbReference>
<dbReference type="CDD" id="cd03089">
    <property type="entry name" value="PMM_PGM"/>
    <property type="match status" value="1"/>
</dbReference>
<evidence type="ECO:0000259" key="10">
    <source>
        <dbReference type="Pfam" id="PF02879"/>
    </source>
</evidence>
<dbReference type="Proteomes" id="UP000320184">
    <property type="component" value="Unassembled WGS sequence"/>
</dbReference>
<evidence type="ECO:0000256" key="1">
    <source>
        <dbReference type="ARBA" id="ARBA00001946"/>
    </source>
</evidence>
<evidence type="ECO:0000256" key="7">
    <source>
        <dbReference type="RuleBase" id="RU004326"/>
    </source>
</evidence>
<dbReference type="EMBL" id="VBOT01000047">
    <property type="protein sequence ID" value="TMQ52044.1"/>
    <property type="molecule type" value="Genomic_DNA"/>
</dbReference>
<organism evidence="12 13">
    <name type="scientific">Eiseniibacteriota bacterium</name>
    <dbReference type="NCBI Taxonomy" id="2212470"/>
    <lineage>
        <taxon>Bacteria</taxon>
        <taxon>Candidatus Eiseniibacteriota</taxon>
    </lineage>
</organism>
<evidence type="ECO:0000256" key="2">
    <source>
        <dbReference type="ARBA" id="ARBA00010231"/>
    </source>
</evidence>
<dbReference type="PROSITE" id="PS00710">
    <property type="entry name" value="PGM_PMM"/>
    <property type="match status" value="1"/>
</dbReference>
<keyword evidence="4 7" id="KW-0479">Metal-binding</keyword>
<dbReference type="Pfam" id="PF02879">
    <property type="entry name" value="PGM_PMM_II"/>
    <property type="match status" value="1"/>
</dbReference>
<dbReference type="GO" id="GO:0005975">
    <property type="term" value="P:carbohydrate metabolic process"/>
    <property type="evidence" value="ECO:0007669"/>
    <property type="project" value="InterPro"/>
</dbReference>
<evidence type="ECO:0000256" key="5">
    <source>
        <dbReference type="ARBA" id="ARBA00022842"/>
    </source>
</evidence>
<evidence type="ECO:0000313" key="13">
    <source>
        <dbReference type="Proteomes" id="UP000320184"/>
    </source>
</evidence>
<dbReference type="Gene3D" id="3.40.120.10">
    <property type="entry name" value="Alpha-D-Glucose-1,6-Bisphosphate, subunit A, domain 3"/>
    <property type="match status" value="3"/>
</dbReference>
<dbReference type="InterPro" id="IPR036900">
    <property type="entry name" value="A-D-PHexomutase_C_sf"/>
</dbReference>
<dbReference type="PANTHER" id="PTHR43771:SF2">
    <property type="entry name" value="PHOSPHOMANNOMUTASE_PHOSPHOGLUCOMUTASE"/>
    <property type="match status" value="1"/>
</dbReference>
<gene>
    <name evidence="12" type="ORF">E6K73_03960</name>
</gene>
<feature type="domain" description="Alpha-D-phosphohexomutase alpha/beta/alpha" evidence="10">
    <location>
        <begin position="157"/>
        <end position="254"/>
    </location>
</feature>
<proteinExistence type="inferred from homology"/>
<accession>A0A538SKZ1</accession>
<dbReference type="InterPro" id="IPR005843">
    <property type="entry name" value="A-D-PHexomutase_C"/>
</dbReference>
<dbReference type="InterPro" id="IPR005846">
    <property type="entry name" value="A-D-PHexomutase_a/b/a-III"/>
</dbReference>
<dbReference type="GO" id="GO:0000287">
    <property type="term" value="F:magnesium ion binding"/>
    <property type="evidence" value="ECO:0007669"/>
    <property type="project" value="InterPro"/>
</dbReference>
<sequence>MIPAQIFREYDIRGLHDTELGDDIAEAIGRAYATSLIRGSKPGAPSARVALGRDVRPSSERLVAALEAGIRSAGLTVERLGVVPTPALYYAVATRQLAGGVQVTGSHNPPEFNGFKMTRGSLPLFGAEILELRGLIERGDFERGQNGASLNRPVLEEYRAMLVERLQTPRGLFVVMDCGNGCAGAVVPGVFEHMGHRVRALFPELDGRFPNHLPDPTVPELLKDLIAEVRRTGAELGIGFDGDADRIGAVDGGGRIVFGDQLLALLARDVLARRPGAEILFDVKCSQGLAEDIAAHGGRPSMWKTGHSLIKSRLIETGAPLAGEMSGHMFFSEGYFGFDDALFAAGRLLRYIASTGKSLAELVDSIPRYHSTPETRLACPDERKFQVVEELKRELGAHHRVIDIDGVRVEFGDGWGLVRASNTQPALVVRFEARTAARLDEIRSMFMERLRRLGVGEAAVGH</sequence>
<dbReference type="InterPro" id="IPR016055">
    <property type="entry name" value="A-D-PHexomutase_a/b/a-I/II/III"/>
</dbReference>
<dbReference type="Pfam" id="PF02880">
    <property type="entry name" value="PGM_PMM_III"/>
    <property type="match status" value="1"/>
</dbReference>
<dbReference type="InterPro" id="IPR005844">
    <property type="entry name" value="A-D-PHexomutase_a/b/a-I"/>
</dbReference>
<feature type="domain" description="Alpha-D-phosphohexomutase C-terminal" evidence="8">
    <location>
        <begin position="374"/>
        <end position="448"/>
    </location>
</feature>
<comment type="cofactor">
    <cofactor evidence="1">
        <name>Mg(2+)</name>
        <dbReference type="ChEBI" id="CHEBI:18420"/>
    </cofactor>
</comment>
<keyword evidence="3" id="KW-0597">Phosphoprotein</keyword>
<evidence type="ECO:0000259" key="9">
    <source>
        <dbReference type="Pfam" id="PF02878"/>
    </source>
</evidence>
<dbReference type="Pfam" id="PF02878">
    <property type="entry name" value="PGM_PMM_I"/>
    <property type="match status" value="1"/>
</dbReference>
<dbReference type="Pfam" id="PF00408">
    <property type="entry name" value="PGM_PMM_IV"/>
    <property type="match status" value="1"/>
</dbReference>
<dbReference type="SUPFAM" id="SSF53738">
    <property type="entry name" value="Phosphoglucomutase, first 3 domains"/>
    <property type="match status" value="3"/>
</dbReference>
<keyword evidence="5 7" id="KW-0460">Magnesium</keyword>
<feature type="domain" description="Alpha-D-phosphohexomutase alpha/beta/alpha" evidence="9">
    <location>
        <begin position="5"/>
        <end position="137"/>
    </location>
</feature>
<evidence type="ECO:0000256" key="6">
    <source>
        <dbReference type="ARBA" id="ARBA00023235"/>
    </source>
</evidence>
<dbReference type="SUPFAM" id="SSF55957">
    <property type="entry name" value="Phosphoglucomutase, C-terminal domain"/>
    <property type="match status" value="1"/>
</dbReference>
<name>A0A538SKZ1_UNCEI</name>
<comment type="similarity">
    <text evidence="2 7">Belongs to the phosphohexose mutase family.</text>
</comment>
<dbReference type="Gene3D" id="3.30.310.50">
    <property type="entry name" value="Alpha-D-phosphohexomutase, C-terminal domain"/>
    <property type="match status" value="1"/>
</dbReference>
<keyword evidence="6" id="KW-0413">Isomerase</keyword>
<evidence type="ECO:0000313" key="12">
    <source>
        <dbReference type="EMBL" id="TMQ52044.1"/>
    </source>
</evidence>
<dbReference type="GO" id="GO:0016868">
    <property type="term" value="F:intramolecular phosphotransferase activity"/>
    <property type="evidence" value="ECO:0007669"/>
    <property type="project" value="InterPro"/>
</dbReference>
<dbReference type="InterPro" id="IPR016066">
    <property type="entry name" value="A-D-PHexomutase_CS"/>
</dbReference>
<reference evidence="12 13" key="1">
    <citation type="journal article" date="2019" name="Nat. Microbiol.">
        <title>Mediterranean grassland soil C-N compound turnover is dependent on rainfall and depth, and is mediated by genomically divergent microorganisms.</title>
        <authorList>
            <person name="Diamond S."/>
            <person name="Andeer P.F."/>
            <person name="Li Z."/>
            <person name="Crits-Christoph A."/>
            <person name="Burstein D."/>
            <person name="Anantharaman K."/>
            <person name="Lane K.R."/>
            <person name="Thomas B.C."/>
            <person name="Pan C."/>
            <person name="Northen T.R."/>
            <person name="Banfield J.F."/>
        </authorList>
    </citation>
    <scope>NUCLEOTIDE SEQUENCE [LARGE SCALE GENOMIC DNA]</scope>
    <source>
        <strain evidence="12">WS_3</strain>
    </source>
</reference>
<feature type="domain" description="Alpha-D-phosphohexomutase alpha/beta/alpha" evidence="11">
    <location>
        <begin position="259"/>
        <end position="369"/>
    </location>
</feature>
<evidence type="ECO:0000256" key="3">
    <source>
        <dbReference type="ARBA" id="ARBA00022553"/>
    </source>
</evidence>
<dbReference type="PRINTS" id="PR00509">
    <property type="entry name" value="PGMPMM"/>
</dbReference>
<evidence type="ECO:0000256" key="4">
    <source>
        <dbReference type="ARBA" id="ARBA00022723"/>
    </source>
</evidence>
<dbReference type="AlphaFoldDB" id="A0A538SKZ1"/>
<evidence type="ECO:0000259" key="11">
    <source>
        <dbReference type="Pfam" id="PF02880"/>
    </source>
</evidence>
<evidence type="ECO:0000259" key="8">
    <source>
        <dbReference type="Pfam" id="PF00408"/>
    </source>
</evidence>
<protein>
    <submittedName>
        <fullName evidence="12">Phosphomannomutase/phosphoglucomutase</fullName>
    </submittedName>
</protein>
<comment type="caution">
    <text evidence="12">The sequence shown here is derived from an EMBL/GenBank/DDBJ whole genome shotgun (WGS) entry which is preliminary data.</text>
</comment>